<protein>
    <recommendedName>
        <fullName evidence="3">LysM domain-containing protein</fullName>
    </recommendedName>
</protein>
<accession>A0A6A4IG41</accession>
<dbReference type="EMBL" id="ML769390">
    <property type="protein sequence ID" value="KAE9408703.1"/>
    <property type="molecule type" value="Genomic_DNA"/>
</dbReference>
<dbReference type="Proteomes" id="UP000799118">
    <property type="component" value="Unassembled WGS sequence"/>
</dbReference>
<keyword evidence="2" id="KW-1185">Reference proteome</keyword>
<dbReference type="AlphaFoldDB" id="A0A6A4IG41"/>
<name>A0A6A4IG41_9AGAR</name>
<gene>
    <name evidence="1" type="ORF">BT96DRAFT_668533</name>
</gene>
<dbReference type="OrthoDB" id="5985073at2759"/>
<evidence type="ECO:0008006" key="3">
    <source>
        <dbReference type="Google" id="ProtNLM"/>
    </source>
</evidence>
<proteinExistence type="predicted"/>
<evidence type="ECO:0000313" key="2">
    <source>
        <dbReference type="Proteomes" id="UP000799118"/>
    </source>
</evidence>
<evidence type="ECO:0000313" key="1">
    <source>
        <dbReference type="EMBL" id="KAE9408703.1"/>
    </source>
</evidence>
<sequence length="80" mass="8451">MANSGCEVSTRGVPIFLSGMSFPSPRPSYPSGSTTSYCTTNYTVALGDVCISIANQLEANTEINANQCVNLMPDEVLCIP</sequence>
<organism evidence="1 2">
    <name type="scientific">Gymnopus androsaceus JB14</name>
    <dbReference type="NCBI Taxonomy" id="1447944"/>
    <lineage>
        <taxon>Eukaryota</taxon>
        <taxon>Fungi</taxon>
        <taxon>Dikarya</taxon>
        <taxon>Basidiomycota</taxon>
        <taxon>Agaricomycotina</taxon>
        <taxon>Agaricomycetes</taxon>
        <taxon>Agaricomycetidae</taxon>
        <taxon>Agaricales</taxon>
        <taxon>Marasmiineae</taxon>
        <taxon>Omphalotaceae</taxon>
        <taxon>Gymnopus</taxon>
    </lineage>
</organism>
<reference evidence="1" key="1">
    <citation type="journal article" date="2019" name="Environ. Microbiol.">
        <title>Fungal ecological strategies reflected in gene transcription - a case study of two litter decomposers.</title>
        <authorList>
            <person name="Barbi F."/>
            <person name="Kohler A."/>
            <person name="Barry K."/>
            <person name="Baskaran P."/>
            <person name="Daum C."/>
            <person name="Fauchery L."/>
            <person name="Ihrmark K."/>
            <person name="Kuo A."/>
            <person name="LaButti K."/>
            <person name="Lipzen A."/>
            <person name="Morin E."/>
            <person name="Grigoriev I.V."/>
            <person name="Henrissat B."/>
            <person name="Lindahl B."/>
            <person name="Martin F."/>
        </authorList>
    </citation>
    <scope>NUCLEOTIDE SEQUENCE</scope>
    <source>
        <strain evidence="1">JB14</strain>
    </source>
</reference>